<dbReference type="EMBL" id="JAAVNE010000012">
    <property type="protein sequence ID" value="NKC31106.1"/>
    <property type="molecule type" value="Genomic_DNA"/>
</dbReference>
<protein>
    <submittedName>
        <fullName evidence="9">C-type cytochrome</fullName>
    </submittedName>
</protein>
<evidence type="ECO:0000256" key="5">
    <source>
        <dbReference type="ARBA" id="ARBA00023004"/>
    </source>
</evidence>
<accession>A0ABX1E1Y7</accession>
<dbReference type="Gene3D" id="1.10.760.10">
    <property type="entry name" value="Cytochrome c-like domain"/>
    <property type="match status" value="2"/>
</dbReference>
<keyword evidence="5 6" id="KW-0408">Iron</keyword>
<comment type="caution">
    <text evidence="9">The sequence shown here is derived from an EMBL/GenBank/DDBJ whole genome shotgun (WGS) entry which is preliminary data.</text>
</comment>
<evidence type="ECO:0000256" key="1">
    <source>
        <dbReference type="ARBA" id="ARBA00004196"/>
    </source>
</evidence>
<name>A0ABX1E1Y7_9PROT</name>
<gene>
    <name evidence="9" type="ORF">HEQ75_09565</name>
</gene>
<keyword evidence="7" id="KW-1133">Transmembrane helix</keyword>
<dbReference type="PROSITE" id="PS51007">
    <property type="entry name" value="CYTC"/>
    <property type="match status" value="2"/>
</dbReference>
<comment type="subcellular location">
    <subcellularLocation>
        <location evidence="1">Cell envelope</location>
    </subcellularLocation>
</comment>
<sequence length="328" mass="35306">MRGAAGRVGGARWWRVAIPLLALAAAAFLWNPMEKRTVQPPPHVTAALDWQHPIGILRPLAVDERRRALGERLFADTRLSGDGSRSCASCHDLRTNGATRNWRDIGLDGGRLPLNTATVFNAALNFRLGWQGGARSLEEKAEALLRNPAIMGSSPETVLARLGQDPSLVAAFRGAYGRPPDRDALLDALATFQRSLLTPGSRFDRWLAGEADAITQEEQEGYALFRGIGCVACHQGVNVGGNLFQRHGIFHALARPEPEVLRVPSLRNVAVTAPYFHDGSAATLEGAVRGMGLAQLNLVLDGGQVALIVAFLRTLTGNYRGIPLAPPP</sequence>
<keyword evidence="2 6" id="KW-0349">Heme</keyword>
<dbReference type="InterPro" id="IPR009056">
    <property type="entry name" value="Cyt_c-like_dom"/>
</dbReference>
<evidence type="ECO:0000256" key="4">
    <source>
        <dbReference type="ARBA" id="ARBA00023002"/>
    </source>
</evidence>
<dbReference type="Proteomes" id="UP000787635">
    <property type="component" value="Unassembled WGS sequence"/>
</dbReference>
<evidence type="ECO:0000313" key="10">
    <source>
        <dbReference type="Proteomes" id="UP000787635"/>
    </source>
</evidence>
<feature type="domain" description="Cytochrome c" evidence="8">
    <location>
        <begin position="65"/>
        <end position="193"/>
    </location>
</feature>
<keyword evidence="7" id="KW-0812">Transmembrane</keyword>
<evidence type="ECO:0000313" key="9">
    <source>
        <dbReference type="EMBL" id="NKC31106.1"/>
    </source>
</evidence>
<dbReference type="InterPro" id="IPR004852">
    <property type="entry name" value="Di-haem_cyt_c_peroxidsae"/>
</dbReference>
<dbReference type="Pfam" id="PF03150">
    <property type="entry name" value="CCP_MauG"/>
    <property type="match status" value="1"/>
</dbReference>
<keyword evidence="10" id="KW-1185">Reference proteome</keyword>
<evidence type="ECO:0000256" key="3">
    <source>
        <dbReference type="ARBA" id="ARBA00022723"/>
    </source>
</evidence>
<reference evidence="9 10" key="1">
    <citation type="submission" date="2020-03" db="EMBL/GenBank/DDBJ databases">
        <title>Roseomonas selenitidurans sp. nov. isolated from urban soil.</title>
        <authorList>
            <person name="Liu H."/>
        </authorList>
    </citation>
    <scope>NUCLEOTIDE SEQUENCE [LARGE SCALE GENOMIC DNA]</scope>
    <source>
        <strain evidence="9 10">BU-1</strain>
    </source>
</reference>
<evidence type="ECO:0000256" key="2">
    <source>
        <dbReference type="ARBA" id="ARBA00022617"/>
    </source>
</evidence>
<feature type="domain" description="Cytochrome c" evidence="8">
    <location>
        <begin position="216"/>
        <end position="316"/>
    </location>
</feature>
<dbReference type="InterPro" id="IPR051395">
    <property type="entry name" value="Cytochrome_c_Peroxidase/MauG"/>
</dbReference>
<evidence type="ECO:0000256" key="6">
    <source>
        <dbReference type="PROSITE-ProRule" id="PRU00433"/>
    </source>
</evidence>
<evidence type="ECO:0000256" key="7">
    <source>
        <dbReference type="SAM" id="Phobius"/>
    </source>
</evidence>
<keyword evidence="7" id="KW-0472">Membrane</keyword>
<keyword evidence="3 6" id="KW-0479">Metal-binding</keyword>
<feature type="transmembrane region" description="Helical" evidence="7">
    <location>
        <begin position="12"/>
        <end position="30"/>
    </location>
</feature>
<dbReference type="PANTHER" id="PTHR30600">
    <property type="entry name" value="CYTOCHROME C PEROXIDASE-RELATED"/>
    <property type="match status" value="1"/>
</dbReference>
<keyword evidence="4" id="KW-0560">Oxidoreductase</keyword>
<dbReference type="PANTHER" id="PTHR30600:SF7">
    <property type="entry name" value="CYTOCHROME C PEROXIDASE-RELATED"/>
    <property type="match status" value="1"/>
</dbReference>
<organism evidence="9 10">
    <name type="scientific">Falsiroseomonas selenitidurans</name>
    <dbReference type="NCBI Taxonomy" id="2716335"/>
    <lineage>
        <taxon>Bacteria</taxon>
        <taxon>Pseudomonadati</taxon>
        <taxon>Pseudomonadota</taxon>
        <taxon>Alphaproteobacteria</taxon>
        <taxon>Acetobacterales</taxon>
        <taxon>Roseomonadaceae</taxon>
        <taxon>Falsiroseomonas</taxon>
    </lineage>
</organism>
<dbReference type="SUPFAM" id="SSF46626">
    <property type="entry name" value="Cytochrome c"/>
    <property type="match status" value="2"/>
</dbReference>
<evidence type="ECO:0000259" key="8">
    <source>
        <dbReference type="PROSITE" id="PS51007"/>
    </source>
</evidence>
<proteinExistence type="predicted"/>
<dbReference type="InterPro" id="IPR036909">
    <property type="entry name" value="Cyt_c-like_dom_sf"/>
</dbReference>